<evidence type="ECO:0000259" key="8">
    <source>
        <dbReference type="Pfam" id="PF02096"/>
    </source>
</evidence>
<evidence type="ECO:0000256" key="6">
    <source>
        <dbReference type="RuleBase" id="RU003945"/>
    </source>
</evidence>
<dbReference type="PANTHER" id="PTHR12428:SF34">
    <property type="entry name" value="MITOCHONDRIAL INNER MEMBRANE PROTEIN OXA1-LIKE"/>
    <property type="match status" value="1"/>
</dbReference>
<dbReference type="OrthoDB" id="2148490at2759"/>
<keyword evidence="4" id="KW-1133">Transmembrane helix</keyword>
<proteinExistence type="inferred from homology"/>
<evidence type="ECO:0000256" key="1">
    <source>
        <dbReference type="ARBA" id="ARBA00004141"/>
    </source>
</evidence>
<dbReference type="InterPro" id="IPR001708">
    <property type="entry name" value="YidC/ALB3/OXA1/COX18"/>
</dbReference>
<dbReference type="GO" id="GO:0032977">
    <property type="term" value="F:membrane insertase activity"/>
    <property type="evidence" value="ECO:0007669"/>
    <property type="project" value="InterPro"/>
</dbReference>
<feature type="region of interest" description="Disordered" evidence="7">
    <location>
        <begin position="394"/>
        <end position="435"/>
    </location>
</feature>
<comment type="subcellular location">
    <subcellularLocation>
        <location evidence="1 6">Membrane</location>
        <topology evidence="1 6">Multi-pass membrane protein</topology>
    </subcellularLocation>
</comment>
<dbReference type="EMBL" id="KV007458">
    <property type="protein sequence ID" value="KZV31763.1"/>
    <property type="molecule type" value="Genomic_DNA"/>
</dbReference>
<evidence type="ECO:0000256" key="5">
    <source>
        <dbReference type="ARBA" id="ARBA00023136"/>
    </source>
</evidence>
<protein>
    <recommendedName>
        <fullName evidence="8">Membrane insertase YidC/Oxa/ALB C-terminal domain-containing protein</fullName>
    </recommendedName>
</protein>
<comment type="similarity">
    <text evidence="2">Belongs to the OXA1/ALB3/YidC (TC 2.A.9.2) family.</text>
</comment>
<dbReference type="Proteomes" id="UP000250235">
    <property type="component" value="Unassembled WGS sequence"/>
</dbReference>
<dbReference type="NCBIfam" id="TIGR03592">
    <property type="entry name" value="yidC_oxa1_cterm"/>
    <property type="match status" value="1"/>
</dbReference>
<dbReference type="Pfam" id="PF02096">
    <property type="entry name" value="60KD_IMP"/>
    <property type="match status" value="1"/>
</dbReference>
<reference evidence="9 10" key="1">
    <citation type="journal article" date="2015" name="Proc. Natl. Acad. Sci. U.S.A.">
        <title>The resurrection genome of Boea hygrometrica: A blueprint for survival of dehydration.</title>
        <authorList>
            <person name="Xiao L."/>
            <person name="Yang G."/>
            <person name="Zhang L."/>
            <person name="Yang X."/>
            <person name="Zhao S."/>
            <person name="Ji Z."/>
            <person name="Zhou Q."/>
            <person name="Hu M."/>
            <person name="Wang Y."/>
            <person name="Chen M."/>
            <person name="Xu Y."/>
            <person name="Jin H."/>
            <person name="Xiao X."/>
            <person name="Hu G."/>
            <person name="Bao F."/>
            <person name="Hu Y."/>
            <person name="Wan P."/>
            <person name="Li L."/>
            <person name="Deng X."/>
            <person name="Kuang T."/>
            <person name="Xiang C."/>
            <person name="Zhu J.K."/>
            <person name="Oliver M.J."/>
            <person name="He Y."/>
        </authorList>
    </citation>
    <scope>NUCLEOTIDE SEQUENCE [LARGE SCALE GENOMIC DNA]</scope>
    <source>
        <strain evidence="10">cv. XS01</strain>
    </source>
</reference>
<gene>
    <name evidence="9" type="ORF">F511_00567</name>
</gene>
<dbReference type="CDD" id="cd20069">
    <property type="entry name" value="5TM_Oxa1-like"/>
    <property type="match status" value="1"/>
</dbReference>
<organism evidence="9 10">
    <name type="scientific">Dorcoceras hygrometricum</name>
    <dbReference type="NCBI Taxonomy" id="472368"/>
    <lineage>
        <taxon>Eukaryota</taxon>
        <taxon>Viridiplantae</taxon>
        <taxon>Streptophyta</taxon>
        <taxon>Embryophyta</taxon>
        <taxon>Tracheophyta</taxon>
        <taxon>Spermatophyta</taxon>
        <taxon>Magnoliopsida</taxon>
        <taxon>eudicotyledons</taxon>
        <taxon>Gunneridae</taxon>
        <taxon>Pentapetalae</taxon>
        <taxon>asterids</taxon>
        <taxon>lamiids</taxon>
        <taxon>Lamiales</taxon>
        <taxon>Gesneriaceae</taxon>
        <taxon>Didymocarpoideae</taxon>
        <taxon>Trichosporeae</taxon>
        <taxon>Loxocarpinae</taxon>
        <taxon>Dorcoceras</taxon>
    </lineage>
</organism>
<dbReference type="GO" id="GO:0005743">
    <property type="term" value="C:mitochondrial inner membrane"/>
    <property type="evidence" value="ECO:0007669"/>
    <property type="project" value="TreeGrafter"/>
</dbReference>
<sequence>MAYRRSIIARGQLFYQLHKRIGPSFSHIHRVENDVEESNSNAIPRNGGIPFLFQQSCFLGRDNGFRKLNGSKMYKDPKFIFSAGCGSVFARNFSSGGVGEGAADNIEIMSDVVDALGDKAVEVAAQVAPAVNEVAAVAADSIFPVAALQYLIGYVHMHTGFNWWASIALTTILIRGLQLPLMINQLISTSKFTLLRPRLEEIKEEMQNKDMSPDAVADGRARMKELFKEYGVTPFTPLKGLLISGPIFCSFFFAVRKLAENVPSFKEGGALWFTDLTTPDSLFILPVLTAVTFWITVECNAQEGLEGNPAANTIKNVSRVFAVLTIPLTASFPKAIFCYWITSNLFSLAYGLVIKKPEVKKLLGVPIIPVVKPLIDHKPGFSLSEVVKKYATTASSDGDSSQLPETPRISSSSVLSQRIKGLEKQVKGRKASKKR</sequence>
<accession>A0A2Z7BB94</accession>
<evidence type="ECO:0000256" key="3">
    <source>
        <dbReference type="ARBA" id="ARBA00022692"/>
    </source>
</evidence>
<evidence type="ECO:0000256" key="4">
    <source>
        <dbReference type="ARBA" id="ARBA00022989"/>
    </source>
</evidence>
<dbReference type="GO" id="GO:0032979">
    <property type="term" value="P:protein insertion into mitochondrial inner membrane from matrix"/>
    <property type="evidence" value="ECO:0007669"/>
    <property type="project" value="TreeGrafter"/>
</dbReference>
<dbReference type="AlphaFoldDB" id="A0A2Z7BB94"/>
<evidence type="ECO:0000256" key="7">
    <source>
        <dbReference type="SAM" id="MobiDB-lite"/>
    </source>
</evidence>
<keyword evidence="10" id="KW-1185">Reference proteome</keyword>
<dbReference type="PANTHER" id="PTHR12428">
    <property type="entry name" value="OXA1"/>
    <property type="match status" value="1"/>
</dbReference>
<name>A0A2Z7BB94_9LAMI</name>
<feature type="domain" description="Membrane insertase YidC/Oxa/ALB C-terminal" evidence="8">
    <location>
        <begin position="163"/>
        <end position="356"/>
    </location>
</feature>
<dbReference type="InterPro" id="IPR028055">
    <property type="entry name" value="YidC/Oxa/ALB_C"/>
</dbReference>
<keyword evidence="5" id="KW-0472">Membrane</keyword>
<keyword evidence="3 6" id="KW-0812">Transmembrane</keyword>
<evidence type="ECO:0000313" key="10">
    <source>
        <dbReference type="Proteomes" id="UP000250235"/>
    </source>
</evidence>
<evidence type="ECO:0000256" key="2">
    <source>
        <dbReference type="ARBA" id="ARBA00010583"/>
    </source>
</evidence>
<comment type="similarity">
    <text evidence="6">Belongs to the OXA1/ALB3/YidC family.</text>
</comment>
<feature type="compositionally biased region" description="Polar residues" evidence="7">
    <location>
        <begin position="394"/>
        <end position="416"/>
    </location>
</feature>
<evidence type="ECO:0000313" key="9">
    <source>
        <dbReference type="EMBL" id="KZV31763.1"/>
    </source>
</evidence>